<dbReference type="GO" id="GO:0043892">
    <property type="term" value="F:methylglyoxal reductase (NADPH) activity"/>
    <property type="evidence" value="ECO:0007669"/>
    <property type="project" value="UniProtKB-EC"/>
</dbReference>
<evidence type="ECO:0000313" key="9">
    <source>
        <dbReference type="Proteomes" id="UP000010296"/>
    </source>
</evidence>
<feature type="site" description="Lowers pKa of active site Tyr" evidence="6">
    <location>
        <position position="82"/>
    </location>
</feature>
<comment type="caution">
    <text evidence="8">The sequence shown here is derived from an EMBL/GenBank/DDBJ whole genome shotgun (WGS) entry which is preliminary data.</text>
</comment>
<dbReference type="PRINTS" id="PR00069">
    <property type="entry name" value="ALDKETRDTASE"/>
</dbReference>
<dbReference type="EC" id="1.1.1.-" evidence="8"/>
<feature type="domain" description="NADP-dependent oxidoreductase" evidence="7">
    <location>
        <begin position="16"/>
        <end position="272"/>
    </location>
</feature>
<dbReference type="InterPro" id="IPR023210">
    <property type="entry name" value="NADP_OxRdtase_dom"/>
</dbReference>
<dbReference type="Pfam" id="PF00248">
    <property type="entry name" value="Aldo_ket_red"/>
    <property type="match status" value="1"/>
</dbReference>
<reference evidence="8 9" key="1">
    <citation type="submission" date="2010-12" db="EMBL/GenBank/DDBJ databases">
        <authorList>
            <person name="Muzny D."/>
            <person name="Qin X."/>
            <person name="Deng J."/>
            <person name="Jiang H."/>
            <person name="Liu Y."/>
            <person name="Qu J."/>
            <person name="Song X.-Z."/>
            <person name="Zhang L."/>
            <person name="Thornton R."/>
            <person name="Coyle M."/>
            <person name="Francisco L."/>
            <person name="Jackson L."/>
            <person name="Javaid M."/>
            <person name="Korchina V."/>
            <person name="Kovar C."/>
            <person name="Mata R."/>
            <person name="Mathew T."/>
            <person name="Ngo R."/>
            <person name="Nguyen L."/>
            <person name="Nguyen N."/>
            <person name="Okwuonu G."/>
            <person name="Ongeri F."/>
            <person name="Pham C."/>
            <person name="Simmons D."/>
            <person name="Wilczek-Boney K."/>
            <person name="Hale W."/>
            <person name="Jakkamsetti A."/>
            <person name="Pham P."/>
            <person name="Ruth R."/>
            <person name="San Lucas F."/>
            <person name="Warren J."/>
            <person name="Zhang J."/>
            <person name="Zhao Z."/>
            <person name="Zhou C."/>
            <person name="Zhu D."/>
            <person name="Lee S."/>
            <person name="Bess C."/>
            <person name="Blankenburg K."/>
            <person name="Forbes L."/>
            <person name="Fu Q."/>
            <person name="Gubbala S."/>
            <person name="Hirani K."/>
            <person name="Jayaseelan J.C."/>
            <person name="Lara F."/>
            <person name="Munidasa M."/>
            <person name="Palculict T."/>
            <person name="Patil S."/>
            <person name="Pu L.-L."/>
            <person name="Saada N."/>
            <person name="Tang L."/>
            <person name="Weissenberger G."/>
            <person name="Zhu Y."/>
            <person name="Hemphill L."/>
            <person name="Shang Y."/>
            <person name="Youmans B."/>
            <person name="Ayvaz T."/>
            <person name="Ross M."/>
            <person name="Santibanez J."/>
            <person name="Aqrawi P."/>
            <person name="Gross S."/>
            <person name="Joshi V."/>
            <person name="Fowler G."/>
            <person name="Nazareth L."/>
            <person name="Reid J."/>
            <person name="Worley K."/>
            <person name="Petrosino J."/>
            <person name="Highlander S."/>
            <person name="Gibbs R."/>
        </authorList>
    </citation>
    <scope>NUCLEOTIDE SEQUENCE [LARGE SCALE GENOMIC DNA]</scope>
    <source>
        <strain evidence="9">DSM 15952 / CCUG 50447 / LMG 22039 / TP 1.5</strain>
    </source>
</reference>
<proteinExistence type="inferred from homology"/>
<dbReference type="InterPro" id="IPR018170">
    <property type="entry name" value="Aldo/ket_reductase_CS"/>
</dbReference>
<dbReference type="EC" id="1.1.1.283" evidence="8"/>
<accession>E6LDD4</accession>
<name>E6LDD4_ENTI1</name>
<keyword evidence="3 8" id="KW-0560">Oxidoreductase</keyword>
<dbReference type="PROSITE" id="PS00063">
    <property type="entry name" value="ALDOKETO_REDUCTASE_3"/>
    <property type="match status" value="1"/>
</dbReference>
<dbReference type="PANTHER" id="PTHR43827:SF3">
    <property type="entry name" value="NADP-DEPENDENT OXIDOREDUCTASE DOMAIN-CONTAINING PROTEIN"/>
    <property type="match status" value="1"/>
</dbReference>
<evidence type="ECO:0000256" key="5">
    <source>
        <dbReference type="PIRSR" id="PIRSR000097-2"/>
    </source>
</evidence>
<dbReference type="Proteomes" id="UP000010296">
    <property type="component" value="Unassembled WGS sequence"/>
</dbReference>
<evidence type="ECO:0000256" key="6">
    <source>
        <dbReference type="PIRSR" id="PIRSR000097-3"/>
    </source>
</evidence>
<feature type="binding site" evidence="5">
    <location>
        <position position="123"/>
    </location>
    <ligand>
        <name>substrate</name>
    </ligand>
</feature>
<dbReference type="Gene3D" id="3.20.20.100">
    <property type="entry name" value="NADP-dependent oxidoreductase domain"/>
    <property type="match status" value="1"/>
</dbReference>
<evidence type="ECO:0000256" key="1">
    <source>
        <dbReference type="ARBA" id="ARBA00007905"/>
    </source>
</evidence>
<dbReference type="PIRSF" id="PIRSF000097">
    <property type="entry name" value="AKR"/>
    <property type="match status" value="1"/>
</dbReference>
<dbReference type="FunFam" id="3.20.20.100:FF:000002">
    <property type="entry name" value="2,5-diketo-D-gluconic acid reductase A"/>
    <property type="match status" value="1"/>
</dbReference>
<keyword evidence="9" id="KW-1185">Reference proteome</keyword>
<sequence>METIQLNNGLTIPVVGSGTNTFGKENREYMGTINGETTELKEAVANGYRLFDTAIAYRNEAVVAKGLKETGLGREAFFLTSKIPGEEAYYKDAAAVKEGVESSLAALDTDYIDLYYIDLYLIHHPWDNLEQILAMWRVLEAFVDKGVLKAIGVSNFNQEQLGYLLEHSRIKPAVNQIESHPGNWNDAIIDFCLENHVVPEAWGPLTKVSDEAKETLCKIGAAYNKNWAQVALRYQVQRGVIVIPKSHNNERQKENLALFDFELSSEDMQKIATL</sequence>
<feature type="active site" description="Proton donor" evidence="4">
    <location>
        <position position="57"/>
    </location>
</feature>
<dbReference type="AlphaFoldDB" id="E6LDD4"/>
<organism evidence="8 9">
    <name type="scientific">Enterococcus italicus (strain DSM 15952 / CCUG 50447 / LMG 22039 / TP 1.5)</name>
    <dbReference type="NCBI Taxonomy" id="888064"/>
    <lineage>
        <taxon>Bacteria</taxon>
        <taxon>Bacillati</taxon>
        <taxon>Bacillota</taxon>
        <taxon>Bacilli</taxon>
        <taxon>Lactobacillales</taxon>
        <taxon>Enterococcaceae</taxon>
        <taxon>Enterococcus</taxon>
    </lineage>
</organism>
<evidence type="ECO:0000256" key="4">
    <source>
        <dbReference type="PIRSR" id="PIRSR000097-1"/>
    </source>
</evidence>
<dbReference type="HOGENOM" id="CLU_023205_0_1_9"/>
<dbReference type="InterPro" id="IPR036812">
    <property type="entry name" value="NAD(P)_OxRdtase_dom_sf"/>
</dbReference>
<gene>
    <name evidence="8" type="primary">yvgN</name>
    <name evidence="8" type="ORF">HMPREF9088_0374</name>
</gene>
<dbReference type="PANTHER" id="PTHR43827">
    <property type="entry name" value="2,5-DIKETO-D-GLUCONIC ACID REDUCTASE"/>
    <property type="match status" value="1"/>
</dbReference>
<dbReference type="SUPFAM" id="SSF51430">
    <property type="entry name" value="NAD(P)-linked oxidoreductase"/>
    <property type="match status" value="1"/>
</dbReference>
<dbReference type="RefSeq" id="WP_007207395.1">
    <property type="nucleotide sequence ID" value="NZ_GL622241.1"/>
</dbReference>
<dbReference type="CDD" id="cd19071">
    <property type="entry name" value="AKR_AKR1-5-like"/>
    <property type="match status" value="1"/>
</dbReference>
<comment type="similarity">
    <text evidence="1">Belongs to the aldo/keto reductase family.</text>
</comment>
<dbReference type="OrthoDB" id="191683at2"/>
<dbReference type="eggNOG" id="COG0656">
    <property type="taxonomic scope" value="Bacteria"/>
</dbReference>
<protein>
    <submittedName>
        <fullName evidence="8">Glyoxal reductase</fullName>
        <ecNumber evidence="8">1.1.1.-</ecNumber>
        <ecNumber evidence="8">1.1.1.283</ecNumber>
    </submittedName>
</protein>
<evidence type="ECO:0000259" key="7">
    <source>
        <dbReference type="Pfam" id="PF00248"/>
    </source>
</evidence>
<evidence type="ECO:0000313" key="8">
    <source>
        <dbReference type="EMBL" id="EFU74808.1"/>
    </source>
</evidence>
<dbReference type="EMBL" id="AEPV01000012">
    <property type="protein sequence ID" value="EFU74808.1"/>
    <property type="molecule type" value="Genomic_DNA"/>
</dbReference>
<evidence type="ECO:0000256" key="2">
    <source>
        <dbReference type="ARBA" id="ARBA00022857"/>
    </source>
</evidence>
<evidence type="ECO:0000256" key="3">
    <source>
        <dbReference type="ARBA" id="ARBA00023002"/>
    </source>
</evidence>
<dbReference type="PATRIC" id="fig|888064.11.peg.1754"/>
<dbReference type="STRING" id="888064.HMPREF9088_0374"/>
<keyword evidence="2" id="KW-0521">NADP</keyword>
<dbReference type="InterPro" id="IPR020471">
    <property type="entry name" value="AKR"/>
</dbReference>